<keyword evidence="3" id="KW-1185">Reference proteome</keyword>
<reference evidence="2 3" key="1">
    <citation type="submission" date="2019-12" db="EMBL/GenBank/DDBJ databases">
        <title>Draft genome sequences Bradyrhizobium cajani AMBPC1010, Bradyrhizobium pachyrhizi AMBPC1040 and Bradyrhizobium yuanmingense ALSPC3051, three plant growth promoting strains isolated from nodules of Cajanus cajan L. in Dominican Republic.</title>
        <authorList>
            <person name="Flores-Felix J.D."/>
            <person name="Araujo J."/>
            <person name="Diaz-Alcantara C."/>
            <person name="Gonzalez-Andres F."/>
            <person name="Velazquez E."/>
        </authorList>
    </citation>
    <scope>NUCLEOTIDE SEQUENCE [LARGE SCALE GENOMIC DNA]</scope>
    <source>
        <strain evidence="2 3">1010</strain>
    </source>
</reference>
<comment type="caution">
    <text evidence="2">The sequence shown here is derived from an EMBL/GenBank/DDBJ whole genome shotgun (WGS) entry which is preliminary data.</text>
</comment>
<evidence type="ECO:0000313" key="2">
    <source>
        <dbReference type="EMBL" id="MVT72073.1"/>
    </source>
</evidence>
<evidence type="ECO:0000256" key="1">
    <source>
        <dbReference type="SAM" id="MobiDB-lite"/>
    </source>
</evidence>
<evidence type="ECO:0000313" key="3">
    <source>
        <dbReference type="Proteomes" id="UP000449969"/>
    </source>
</evidence>
<organism evidence="2 3">
    <name type="scientific">Bradyrhizobium cajani</name>
    <dbReference type="NCBI Taxonomy" id="1928661"/>
    <lineage>
        <taxon>Bacteria</taxon>
        <taxon>Pseudomonadati</taxon>
        <taxon>Pseudomonadota</taxon>
        <taxon>Alphaproteobacteria</taxon>
        <taxon>Hyphomicrobiales</taxon>
        <taxon>Nitrobacteraceae</taxon>
        <taxon>Bradyrhizobium</taxon>
    </lineage>
</organism>
<dbReference type="Proteomes" id="UP000449969">
    <property type="component" value="Unassembled WGS sequence"/>
</dbReference>
<proteinExistence type="predicted"/>
<sequence length="49" mass="5481">MTTMARLVWSAMISVAQYLQRFQAEMSLGANGPLPKAPARMTLDDNKLR</sequence>
<accession>A0A844SYQ5</accession>
<dbReference type="AlphaFoldDB" id="A0A844SYQ5"/>
<protein>
    <submittedName>
        <fullName evidence="2">Uncharacterized protein</fullName>
    </submittedName>
</protein>
<name>A0A844SYQ5_9BRAD</name>
<feature type="region of interest" description="Disordered" evidence="1">
    <location>
        <begin position="30"/>
        <end position="49"/>
    </location>
</feature>
<dbReference type="EMBL" id="WQNE01000002">
    <property type="protein sequence ID" value="MVT72073.1"/>
    <property type="molecule type" value="Genomic_DNA"/>
</dbReference>
<dbReference type="RefSeq" id="WP_167532865.1">
    <property type="nucleotide sequence ID" value="NZ_JANADL010000019.1"/>
</dbReference>
<gene>
    <name evidence="2" type="ORF">GPL20_02930</name>
</gene>